<dbReference type="FunCoup" id="A0A212PYG7">
    <property type="interactions" value="362"/>
</dbReference>
<evidence type="ECO:0000259" key="9">
    <source>
        <dbReference type="Pfam" id="PF16916"/>
    </source>
</evidence>
<proteinExistence type="inferred from homology"/>
<comment type="similarity">
    <text evidence="2">Belongs to the cation diffusion facilitator (CDF) transporter (TC 2.A.4) family.</text>
</comment>
<dbReference type="GO" id="GO:0005886">
    <property type="term" value="C:plasma membrane"/>
    <property type="evidence" value="ECO:0007669"/>
    <property type="project" value="TreeGrafter"/>
</dbReference>
<reference evidence="11" key="1">
    <citation type="submission" date="2017-06" db="EMBL/GenBank/DDBJ databases">
        <authorList>
            <person name="Varghese N."/>
            <person name="Submissions S."/>
        </authorList>
    </citation>
    <scope>NUCLEOTIDE SEQUENCE [LARGE SCALE GENOMIC DNA]</scope>
    <source>
        <strain evidence="11">JAD2</strain>
    </source>
</reference>
<dbReference type="Gene3D" id="3.30.70.1350">
    <property type="entry name" value="Cation efflux protein, cytoplasmic domain"/>
    <property type="match status" value="3"/>
</dbReference>
<dbReference type="InParanoid" id="A0A212PYG7"/>
<dbReference type="Proteomes" id="UP000197025">
    <property type="component" value="Unassembled WGS sequence"/>
</dbReference>
<sequence length="471" mass="50752">MYQRQVQRVLWIVLAANLLVAAAKLFIGLRAGALSALADAFHSGLDASANIIGLVGIAIASRPPDRNHPYGHRKYEAIAAMILGLFLLLASLEVIQGVIERLLTGGQPEVSGPLFMLMLATLPVNLAISRYESRQGERLRSSILMADALHTRTDVFVTLSVLASLAAARLGVPWLDPVVALGVVGVILIAGLRILRSTALVLTDSAAVDPEEVERIARSVPGVRAIHKVRSRGTPDATYVDLHLKVDPAMSTEQAHAIATEVEERLKAEIPGVVDAVVHVEPGRLPPASEWEALSVRIRSLADGLGLGVHELHGVETPEGYHIGLHVEVDEDLSVEEAHARVTELERRAREGFPRLLSVTTHIEPRSRPPRQAGREIPAELEAAAREAIERVFGVGACREVYLYAHEGGYDLALTCQTGAEMSVVEAHRRAEEVESLLRGRFPELQHVIIHVEPAGSPPEGARGEPSGGEG</sequence>
<dbReference type="GO" id="GO:0006882">
    <property type="term" value="P:intracellular zinc ion homeostasis"/>
    <property type="evidence" value="ECO:0007669"/>
    <property type="project" value="TreeGrafter"/>
</dbReference>
<dbReference type="RefSeq" id="WP_088570022.1">
    <property type="nucleotide sequence ID" value="NZ_FYEK01000003.1"/>
</dbReference>
<dbReference type="OrthoDB" id="9806522at2"/>
<dbReference type="FunFam" id="1.20.1510.10:FF:000006">
    <property type="entry name" value="Divalent cation efflux transporter"/>
    <property type="match status" value="1"/>
</dbReference>
<dbReference type="InterPro" id="IPR058533">
    <property type="entry name" value="Cation_efflux_TM"/>
</dbReference>
<evidence type="ECO:0000256" key="7">
    <source>
        <dbReference type="SAM" id="Phobius"/>
    </source>
</evidence>
<keyword evidence="5 7" id="KW-1133">Transmembrane helix</keyword>
<dbReference type="InterPro" id="IPR027469">
    <property type="entry name" value="Cation_efflux_TMD_sf"/>
</dbReference>
<accession>A0A212PYG7</accession>
<name>A0A212PYG7_9CHLR</name>
<keyword evidence="6 7" id="KW-0472">Membrane</keyword>
<evidence type="ECO:0000256" key="1">
    <source>
        <dbReference type="ARBA" id="ARBA00004141"/>
    </source>
</evidence>
<keyword evidence="11" id="KW-1185">Reference proteome</keyword>
<feature type="transmembrane region" description="Helical" evidence="7">
    <location>
        <begin position="111"/>
        <end position="128"/>
    </location>
</feature>
<evidence type="ECO:0000259" key="8">
    <source>
        <dbReference type="Pfam" id="PF01545"/>
    </source>
</evidence>
<dbReference type="NCBIfam" id="TIGR01297">
    <property type="entry name" value="CDF"/>
    <property type="match status" value="1"/>
</dbReference>
<protein>
    <submittedName>
        <fullName evidence="10">Cation diffusion facilitator family transporter</fullName>
    </submittedName>
</protein>
<feature type="transmembrane region" description="Helical" evidence="7">
    <location>
        <begin position="174"/>
        <end position="195"/>
    </location>
</feature>
<feature type="transmembrane region" description="Helical" evidence="7">
    <location>
        <begin position="9"/>
        <end position="27"/>
    </location>
</feature>
<dbReference type="Gene3D" id="1.20.1510.10">
    <property type="entry name" value="Cation efflux protein transmembrane domain"/>
    <property type="match status" value="1"/>
</dbReference>
<dbReference type="Pfam" id="PF01545">
    <property type="entry name" value="Cation_efflux"/>
    <property type="match status" value="1"/>
</dbReference>
<dbReference type="SUPFAM" id="SSF161111">
    <property type="entry name" value="Cation efflux protein transmembrane domain-like"/>
    <property type="match status" value="1"/>
</dbReference>
<evidence type="ECO:0000256" key="4">
    <source>
        <dbReference type="ARBA" id="ARBA00022692"/>
    </source>
</evidence>
<dbReference type="InterPro" id="IPR050291">
    <property type="entry name" value="CDF_Transporter"/>
</dbReference>
<feature type="domain" description="Cation efflux protein cytoplasmic" evidence="9">
    <location>
        <begin position="307"/>
        <end position="365"/>
    </location>
</feature>
<evidence type="ECO:0000256" key="5">
    <source>
        <dbReference type="ARBA" id="ARBA00022989"/>
    </source>
</evidence>
<dbReference type="InterPro" id="IPR027470">
    <property type="entry name" value="Cation_efflux_CTD"/>
</dbReference>
<comment type="subcellular location">
    <subcellularLocation>
        <location evidence="1">Membrane</location>
        <topology evidence="1">Multi-pass membrane protein</topology>
    </subcellularLocation>
</comment>
<dbReference type="EMBL" id="FYEK01000003">
    <property type="protein sequence ID" value="SNB52053.1"/>
    <property type="molecule type" value="Genomic_DNA"/>
</dbReference>
<feature type="domain" description="Cation efflux protein cytoplasmic" evidence="9">
    <location>
        <begin position="379"/>
        <end position="454"/>
    </location>
</feature>
<feature type="domain" description="Cation efflux protein cytoplasmic" evidence="9">
    <location>
        <begin position="211"/>
        <end position="282"/>
    </location>
</feature>
<keyword evidence="4 7" id="KW-0812">Transmembrane</keyword>
<dbReference type="InterPro" id="IPR036837">
    <property type="entry name" value="Cation_efflux_CTD_sf"/>
</dbReference>
<evidence type="ECO:0000313" key="11">
    <source>
        <dbReference type="Proteomes" id="UP000197025"/>
    </source>
</evidence>
<keyword evidence="3" id="KW-0813">Transport</keyword>
<dbReference type="PANTHER" id="PTHR43840">
    <property type="entry name" value="MITOCHONDRIAL METAL TRANSPORTER 1-RELATED"/>
    <property type="match status" value="1"/>
</dbReference>
<evidence type="ECO:0000256" key="6">
    <source>
        <dbReference type="ARBA" id="ARBA00023136"/>
    </source>
</evidence>
<evidence type="ECO:0000256" key="2">
    <source>
        <dbReference type="ARBA" id="ARBA00008114"/>
    </source>
</evidence>
<dbReference type="SUPFAM" id="SSF160240">
    <property type="entry name" value="Cation efflux protein cytoplasmic domain-like"/>
    <property type="match status" value="3"/>
</dbReference>
<feature type="domain" description="Cation efflux protein transmembrane" evidence="8">
    <location>
        <begin position="10"/>
        <end position="202"/>
    </location>
</feature>
<dbReference type="GO" id="GO:0015341">
    <property type="term" value="F:zinc efflux antiporter activity"/>
    <property type="evidence" value="ECO:0007669"/>
    <property type="project" value="TreeGrafter"/>
</dbReference>
<evidence type="ECO:0000256" key="3">
    <source>
        <dbReference type="ARBA" id="ARBA00022448"/>
    </source>
</evidence>
<dbReference type="InterPro" id="IPR002524">
    <property type="entry name" value="Cation_efflux"/>
</dbReference>
<dbReference type="GO" id="GO:0015093">
    <property type="term" value="F:ferrous iron transmembrane transporter activity"/>
    <property type="evidence" value="ECO:0007669"/>
    <property type="project" value="TreeGrafter"/>
</dbReference>
<dbReference type="PANTHER" id="PTHR43840:SF15">
    <property type="entry name" value="MITOCHONDRIAL METAL TRANSPORTER 1-RELATED"/>
    <property type="match status" value="1"/>
</dbReference>
<evidence type="ECO:0000313" key="10">
    <source>
        <dbReference type="EMBL" id="SNB52053.1"/>
    </source>
</evidence>
<feature type="transmembrane region" description="Helical" evidence="7">
    <location>
        <begin position="77"/>
        <end position="99"/>
    </location>
</feature>
<feature type="transmembrane region" description="Helical" evidence="7">
    <location>
        <begin position="47"/>
        <end position="65"/>
    </location>
</feature>
<gene>
    <name evidence="10" type="ORF">SAMN02746019_00022390</name>
</gene>
<organism evidence="10 11">
    <name type="scientific">Thermoflexus hugenholtzii JAD2</name>
    <dbReference type="NCBI Taxonomy" id="877466"/>
    <lineage>
        <taxon>Bacteria</taxon>
        <taxon>Bacillati</taxon>
        <taxon>Chloroflexota</taxon>
        <taxon>Thermoflexia</taxon>
        <taxon>Thermoflexales</taxon>
        <taxon>Thermoflexaceae</taxon>
        <taxon>Thermoflexus</taxon>
    </lineage>
</organism>
<dbReference type="Pfam" id="PF16916">
    <property type="entry name" value="ZT_dimer"/>
    <property type="match status" value="3"/>
</dbReference>
<dbReference type="GO" id="GO:0015086">
    <property type="term" value="F:cadmium ion transmembrane transporter activity"/>
    <property type="evidence" value="ECO:0007669"/>
    <property type="project" value="TreeGrafter"/>
</dbReference>
<dbReference type="AlphaFoldDB" id="A0A212PYG7"/>